<dbReference type="InterPro" id="IPR007484">
    <property type="entry name" value="Peptidase_M28"/>
</dbReference>
<evidence type="ECO:0000259" key="21">
    <source>
        <dbReference type="Pfam" id="PF02225"/>
    </source>
</evidence>
<feature type="domain" description="PA" evidence="21">
    <location>
        <begin position="99"/>
        <end position="182"/>
    </location>
</feature>
<evidence type="ECO:0000256" key="6">
    <source>
        <dbReference type="ARBA" id="ARBA00022525"/>
    </source>
</evidence>
<dbReference type="Gene3D" id="3.40.630.10">
    <property type="entry name" value="Zn peptidases"/>
    <property type="match status" value="1"/>
</dbReference>
<dbReference type="InterPro" id="IPR039866">
    <property type="entry name" value="CPQ"/>
</dbReference>
<dbReference type="EMBL" id="QHHQ01000001">
    <property type="protein sequence ID" value="RAI03793.1"/>
    <property type="molecule type" value="Genomic_DNA"/>
</dbReference>
<evidence type="ECO:0000256" key="11">
    <source>
        <dbReference type="ARBA" id="ARBA00022801"/>
    </source>
</evidence>
<keyword evidence="15" id="KW-0482">Metalloprotease</keyword>
<dbReference type="Proteomes" id="UP000249590">
    <property type="component" value="Unassembled WGS sequence"/>
</dbReference>
<evidence type="ECO:0000256" key="7">
    <source>
        <dbReference type="ARBA" id="ARBA00022645"/>
    </source>
</evidence>
<dbReference type="GO" id="GO:0046872">
    <property type="term" value="F:metal ion binding"/>
    <property type="evidence" value="ECO:0007669"/>
    <property type="project" value="UniProtKB-KW"/>
</dbReference>
<evidence type="ECO:0000256" key="5">
    <source>
        <dbReference type="ARBA" id="ARBA00014116"/>
    </source>
</evidence>
<dbReference type="GO" id="GO:0004180">
    <property type="term" value="F:carboxypeptidase activity"/>
    <property type="evidence" value="ECO:0007669"/>
    <property type="project" value="UniProtKB-KW"/>
</dbReference>
<keyword evidence="11" id="KW-0378">Hydrolase</keyword>
<evidence type="ECO:0000256" key="17">
    <source>
        <dbReference type="ARBA" id="ARBA00023180"/>
    </source>
</evidence>
<keyword evidence="14" id="KW-0333">Golgi apparatus</keyword>
<evidence type="ECO:0000256" key="8">
    <source>
        <dbReference type="ARBA" id="ARBA00022670"/>
    </source>
</evidence>
<dbReference type="PANTHER" id="PTHR12053">
    <property type="entry name" value="PROTEASE FAMILY M28 PLASMA GLUTAMATE CARBOXYPEPTIDASE-RELATED"/>
    <property type="match status" value="1"/>
</dbReference>
<evidence type="ECO:0000256" key="13">
    <source>
        <dbReference type="ARBA" id="ARBA00022833"/>
    </source>
</evidence>
<evidence type="ECO:0000313" key="23">
    <source>
        <dbReference type="EMBL" id="RAI03793.1"/>
    </source>
</evidence>
<keyword evidence="12" id="KW-0256">Endoplasmic reticulum</keyword>
<keyword evidence="16" id="KW-0865">Zymogen</keyword>
<evidence type="ECO:0000256" key="15">
    <source>
        <dbReference type="ARBA" id="ARBA00023049"/>
    </source>
</evidence>
<proteinExistence type="predicted"/>
<evidence type="ECO:0000256" key="16">
    <source>
        <dbReference type="ARBA" id="ARBA00023145"/>
    </source>
</evidence>
<keyword evidence="10" id="KW-0732">Signal</keyword>
<evidence type="ECO:0000313" key="24">
    <source>
        <dbReference type="Proteomes" id="UP000249590"/>
    </source>
</evidence>
<evidence type="ECO:0000259" key="22">
    <source>
        <dbReference type="Pfam" id="PF04389"/>
    </source>
</evidence>
<feature type="domain" description="Peptidase M28" evidence="22">
    <location>
        <begin position="216"/>
        <end position="393"/>
    </location>
</feature>
<dbReference type="Gene3D" id="3.50.30.30">
    <property type="match status" value="1"/>
</dbReference>
<name>A0A8B2NWP3_9HYPH</name>
<dbReference type="GO" id="GO:0005576">
    <property type="term" value="C:extracellular region"/>
    <property type="evidence" value="ECO:0007669"/>
    <property type="project" value="UniProtKB-SubCell"/>
</dbReference>
<gene>
    <name evidence="23" type="ORF">DLJ53_04775</name>
</gene>
<evidence type="ECO:0000256" key="12">
    <source>
        <dbReference type="ARBA" id="ARBA00022824"/>
    </source>
</evidence>
<sequence length="417" mass="42672">MTDRTDSQLLDEFNAICDCGGRLSGTPSEEAATALMARLGAAATGVEAARKAVPYTAWRADAASLVGPGGRSCDLQPLLRCGATPAGGIEAEVLDLGRGTPEAFEAHAGEIPGRIVMVRHELMFSADTIHRRVKIQRAIEAGAAGFLIVGPAPGMTVSGSASVAGAPTLPAAGISPETAAALCPTAGARPRVRLTIAVSERASTATNLLFDVPADDGCVVLSAHIDGHDPAESAIDNGSGLAVALEVARRAIARRSEWARGLRVAFFNVEEWALTGSEHYVAALSDAERAAIALNVNLDSVAGGASLTALTSGFAGIEPFLLDAAGSAGIPLGLHRPFQSNSDHANFARAGIPAFRLVAGFGDTGAAARYVLTARDTRSAVQPGELTRAARLSEAILMAALTAPADATAAWRRAETA</sequence>
<keyword evidence="7" id="KW-0121">Carboxypeptidase</keyword>
<protein>
    <recommendedName>
        <fullName evidence="5">Carboxypeptidase Q</fullName>
    </recommendedName>
    <alternativeName>
        <fullName evidence="20">Plasma glutamate carboxypeptidase</fullName>
    </alternativeName>
</protein>
<dbReference type="GO" id="GO:0006508">
    <property type="term" value="P:proteolysis"/>
    <property type="evidence" value="ECO:0007669"/>
    <property type="project" value="UniProtKB-KW"/>
</dbReference>
<dbReference type="Pfam" id="PF04389">
    <property type="entry name" value="Peptidase_M28"/>
    <property type="match status" value="1"/>
</dbReference>
<evidence type="ECO:0000256" key="2">
    <source>
        <dbReference type="ARBA" id="ARBA00004371"/>
    </source>
</evidence>
<keyword evidence="8" id="KW-0645">Protease</keyword>
<organism evidence="23 24">
    <name type="scientific">Acuticoccus sediminis</name>
    <dbReference type="NCBI Taxonomy" id="2184697"/>
    <lineage>
        <taxon>Bacteria</taxon>
        <taxon>Pseudomonadati</taxon>
        <taxon>Pseudomonadota</taxon>
        <taxon>Alphaproteobacteria</taxon>
        <taxon>Hyphomicrobiales</taxon>
        <taxon>Amorphaceae</taxon>
        <taxon>Acuticoccus</taxon>
    </lineage>
</organism>
<dbReference type="GO" id="GO:0005764">
    <property type="term" value="C:lysosome"/>
    <property type="evidence" value="ECO:0007669"/>
    <property type="project" value="UniProtKB-SubCell"/>
</dbReference>
<dbReference type="OrthoDB" id="9778250at2"/>
<evidence type="ECO:0000256" key="19">
    <source>
        <dbReference type="ARBA" id="ARBA00025833"/>
    </source>
</evidence>
<dbReference type="SUPFAM" id="SSF53187">
    <property type="entry name" value="Zn-dependent exopeptidases"/>
    <property type="match status" value="1"/>
</dbReference>
<evidence type="ECO:0000256" key="3">
    <source>
        <dbReference type="ARBA" id="ARBA00004555"/>
    </source>
</evidence>
<reference evidence="23 24" key="1">
    <citation type="submission" date="2018-05" db="EMBL/GenBank/DDBJ databases">
        <title>Acuticoccus sediminis sp. nov., isolated from deep-sea sediment of Indian Ocean.</title>
        <authorList>
            <person name="Liu X."/>
            <person name="Lai Q."/>
            <person name="Du Y."/>
            <person name="Sun F."/>
            <person name="Zhang X."/>
            <person name="Wang S."/>
            <person name="Shao Z."/>
        </authorList>
    </citation>
    <scope>NUCLEOTIDE SEQUENCE [LARGE SCALE GENOMIC DNA]</scope>
    <source>
        <strain evidence="23 24">PTG4-2</strain>
    </source>
</reference>
<dbReference type="InterPro" id="IPR046450">
    <property type="entry name" value="PA_dom_sf"/>
</dbReference>
<comment type="subunit">
    <text evidence="19">Homodimer. The monomeric form is inactive while the homodimer is active.</text>
</comment>
<evidence type="ECO:0000256" key="10">
    <source>
        <dbReference type="ARBA" id="ARBA00022729"/>
    </source>
</evidence>
<dbReference type="Pfam" id="PF02225">
    <property type="entry name" value="PA"/>
    <property type="match status" value="1"/>
</dbReference>
<dbReference type="SUPFAM" id="SSF52025">
    <property type="entry name" value="PA domain"/>
    <property type="match status" value="1"/>
</dbReference>
<dbReference type="InterPro" id="IPR003137">
    <property type="entry name" value="PA_domain"/>
</dbReference>
<keyword evidence="24" id="KW-1185">Reference proteome</keyword>
<keyword evidence="6" id="KW-0964">Secreted</keyword>
<evidence type="ECO:0000256" key="20">
    <source>
        <dbReference type="ARBA" id="ARBA00033328"/>
    </source>
</evidence>
<dbReference type="AlphaFoldDB" id="A0A8B2NWP3"/>
<keyword evidence="17" id="KW-0325">Glycoprotein</keyword>
<keyword evidence="9" id="KW-0479">Metal-binding</keyword>
<dbReference type="PANTHER" id="PTHR12053:SF3">
    <property type="entry name" value="CARBOXYPEPTIDASE Q"/>
    <property type="match status" value="1"/>
</dbReference>
<dbReference type="GO" id="GO:0070573">
    <property type="term" value="F:metallodipeptidase activity"/>
    <property type="evidence" value="ECO:0007669"/>
    <property type="project" value="InterPro"/>
</dbReference>
<evidence type="ECO:0000256" key="14">
    <source>
        <dbReference type="ARBA" id="ARBA00023034"/>
    </source>
</evidence>
<accession>A0A8B2NWP3</accession>
<keyword evidence="18" id="KW-0458">Lysosome</keyword>
<dbReference type="RefSeq" id="WP_111342785.1">
    <property type="nucleotide sequence ID" value="NZ_QHHQ01000001.1"/>
</dbReference>
<keyword evidence="13" id="KW-0862">Zinc</keyword>
<evidence type="ECO:0000256" key="4">
    <source>
        <dbReference type="ARBA" id="ARBA00004613"/>
    </source>
</evidence>
<evidence type="ECO:0000256" key="1">
    <source>
        <dbReference type="ARBA" id="ARBA00004240"/>
    </source>
</evidence>
<evidence type="ECO:0000256" key="9">
    <source>
        <dbReference type="ARBA" id="ARBA00022723"/>
    </source>
</evidence>
<evidence type="ECO:0000256" key="18">
    <source>
        <dbReference type="ARBA" id="ARBA00023228"/>
    </source>
</evidence>
<comment type="subcellular location">
    <subcellularLocation>
        <location evidence="1">Endoplasmic reticulum</location>
    </subcellularLocation>
    <subcellularLocation>
        <location evidence="3">Golgi apparatus</location>
    </subcellularLocation>
    <subcellularLocation>
        <location evidence="2">Lysosome</location>
    </subcellularLocation>
    <subcellularLocation>
        <location evidence="4">Secreted</location>
    </subcellularLocation>
</comment>
<comment type="caution">
    <text evidence="23">The sequence shown here is derived from an EMBL/GenBank/DDBJ whole genome shotgun (WGS) entry which is preliminary data.</text>
</comment>